<dbReference type="eggNOG" id="ENOG502S90U">
    <property type="taxonomic scope" value="Eukaryota"/>
</dbReference>
<dbReference type="InParanoid" id="B8C927"/>
<dbReference type="KEGG" id="tps:THAPSDRAFT_8292"/>
<dbReference type="AlphaFoldDB" id="B8C927"/>
<feature type="compositionally biased region" description="Low complexity" evidence="1">
    <location>
        <begin position="266"/>
        <end position="276"/>
    </location>
</feature>
<proteinExistence type="predicted"/>
<dbReference type="GeneID" id="7451051"/>
<keyword evidence="3" id="KW-1185">Reference proteome</keyword>
<dbReference type="PaxDb" id="35128-Thaps8292"/>
<protein>
    <submittedName>
        <fullName evidence="2">Uncharacterized protein</fullName>
    </submittedName>
</protein>
<gene>
    <name evidence="2" type="ORF">THAPSDRAFT_8292</name>
</gene>
<dbReference type="OMA" id="RPIIVEC"/>
<evidence type="ECO:0000256" key="1">
    <source>
        <dbReference type="SAM" id="MobiDB-lite"/>
    </source>
</evidence>
<sequence>MSCLRRYEHEFQPMHEQYTGIIDPLASQSLISCYVQQQRPTPPMPGSNNMDINNIINNNSSLEARLHNFQTRPSSLRIPASQVSALAGLHPYQNLPQLLYDFVYQSYLGQLLLQKDATALGLTLVDAKTHEEKIMLNLASTASTETKELVKQVLEVSSGKRKLQSVNQVQEIQTRIKHQAKEAQKSGKMSQKQVEQLVEASRGHVSTGFGTCHEEEALDVYEKRVGCCVRERNEALMEWRFDRRVVEGGVTAVPLGVAMRRGSWKQQQQQQQQQQQSASAESAKREGVHASNGAGGKSEPLDVDEVTNAKSGESKRSNIAKEDEGNDNVKPSANEDIVINDDGNDTDESKTKPAYEEEARSFFKIVGAVDGIRDELYMDNTKPTTNDTTNNVHNQTNKTQSTYATSEFSDDEDNWSLRPIIVECKHRMHRAQIPPPIYDQVQTCLYCNMYGVEEADLIQVVRCQNEPSQDDEADNKDNADTEESNEKKKKRNNKHIEITISRISLNEPIHNHNHHWNATILPRIASFVDAVYSIRGDDGKRYRLLMSVMQCQDENAGSEAEEEAWKVLWEECPWLIHCNTSYRKKRRF</sequence>
<feature type="region of interest" description="Disordered" evidence="1">
    <location>
        <begin position="467"/>
        <end position="493"/>
    </location>
</feature>
<feature type="compositionally biased region" description="Basic and acidic residues" evidence="1">
    <location>
        <begin position="347"/>
        <end position="356"/>
    </location>
</feature>
<dbReference type="Proteomes" id="UP000001449">
    <property type="component" value="Chromosome 10"/>
</dbReference>
<dbReference type="HOGENOM" id="CLU_506698_0_0_1"/>
<evidence type="ECO:0000313" key="2">
    <source>
        <dbReference type="EMBL" id="EED89778.1"/>
    </source>
</evidence>
<feature type="compositionally biased region" description="Basic and acidic residues" evidence="1">
    <location>
        <begin position="312"/>
        <end position="323"/>
    </location>
</feature>
<dbReference type="EMBL" id="CM000646">
    <property type="protein sequence ID" value="EED89778.1"/>
    <property type="molecule type" value="Genomic_DNA"/>
</dbReference>
<reference evidence="2 3" key="2">
    <citation type="journal article" date="2008" name="Nature">
        <title>The Phaeodactylum genome reveals the evolutionary history of diatom genomes.</title>
        <authorList>
            <person name="Bowler C."/>
            <person name="Allen A.E."/>
            <person name="Badger J.H."/>
            <person name="Grimwood J."/>
            <person name="Jabbari K."/>
            <person name="Kuo A."/>
            <person name="Maheswari U."/>
            <person name="Martens C."/>
            <person name="Maumus F."/>
            <person name="Otillar R.P."/>
            <person name="Rayko E."/>
            <person name="Salamov A."/>
            <person name="Vandepoele K."/>
            <person name="Beszteri B."/>
            <person name="Gruber A."/>
            <person name="Heijde M."/>
            <person name="Katinka M."/>
            <person name="Mock T."/>
            <person name="Valentin K."/>
            <person name="Verret F."/>
            <person name="Berges J.A."/>
            <person name="Brownlee C."/>
            <person name="Cadoret J.P."/>
            <person name="Chiovitti A."/>
            <person name="Choi C.J."/>
            <person name="Coesel S."/>
            <person name="De Martino A."/>
            <person name="Detter J.C."/>
            <person name="Durkin C."/>
            <person name="Falciatore A."/>
            <person name="Fournet J."/>
            <person name="Haruta M."/>
            <person name="Huysman M.J."/>
            <person name="Jenkins B.D."/>
            <person name="Jiroutova K."/>
            <person name="Jorgensen R.E."/>
            <person name="Joubert Y."/>
            <person name="Kaplan A."/>
            <person name="Kroger N."/>
            <person name="Kroth P.G."/>
            <person name="La Roche J."/>
            <person name="Lindquist E."/>
            <person name="Lommer M."/>
            <person name="Martin-Jezequel V."/>
            <person name="Lopez P.J."/>
            <person name="Lucas S."/>
            <person name="Mangogna M."/>
            <person name="McGinnis K."/>
            <person name="Medlin L.K."/>
            <person name="Montsant A."/>
            <person name="Oudot-Le Secq M.P."/>
            <person name="Napoli C."/>
            <person name="Obornik M."/>
            <person name="Parker M.S."/>
            <person name="Petit J.L."/>
            <person name="Porcel B.M."/>
            <person name="Poulsen N."/>
            <person name="Robison M."/>
            <person name="Rychlewski L."/>
            <person name="Rynearson T.A."/>
            <person name="Schmutz J."/>
            <person name="Shapiro H."/>
            <person name="Siaut M."/>
            <person name="Stanley M."/>
            <person name="Sussman M.R."/>
            <person name="Taylor A.R."/>
            <person name="Vardi A."/>
            <person name="von Dassow P."/>
            <person name="Vyverman W."/>
            <person name="Willis A."/>
            <person name="Wyrwicz L.S."/>
            <person name="Rokhsar D.S."/>
            <person name="Weissenbach J."/>
            <person name="Armbrust E.V."/>
            <person name="Green B.R."/>
            <person name="Van de Peer Y."/>
            <person name="Grigoriev I.V."/>
        </authorList>
    </citation>
    <scope>NUCLEOTIDE SEQUENCE [LARGE SCALE GENOMIC DNA]</scope>
    <source>
        <strain evidence="2 3">CCMP1335</strain>
    </source>
</reference>
<feature type="region of interest" description="Disordered" evidence="1">
    <location>
        <begin position="262"/>
        <end position="356"/>
    </location>
</feature>
<dbReference type="RefSeq" id="XP_002292582.1">
    <property type="nucleotide sequence ID" value="XM_002292546.1"/>
</dbReference>
<accession>B8C927</accession>
<evidence type="ECO:0000313" key="3">
    <source>
        <dbReference type="Proteomes" id="UP000001449"/>
    </source>
</evidence>
<name>B8C927_THAPS</name>
<reference evidence="2 3" key="1">
    <citation type="journal article" date="2004" name="Science">
        <title>The genome of the diatom Thalassiosira pseudonana: ecology, evolution, and metabolism.</title>
        <authorList>
            <person name="Armbrust E.V."/>
            <person name="Berges J.A."/>
            <person name="Bowler C."/>
            <person name="Green B.R."/>
            <person name="Martinez D."/>
            <person name="Putnam N.H."/>
            <person name="Zhou S."/>
            <person name="Allen A.E."/>
            <person name="Apt K.E."/>
            <person name="Bechner M."/>
            <person name="Brzezinski M.A."/>
            <person name="Chaal B.K."/>
            <person name="Chiovitti A."/>
            <person name="Davis A.K."/>
            <person name="Demarest M.S."/>
            <person name="Detter J.C."/>
            <person name="Glavina T."/>
            <person name="Goodstein D."/>
            <person name="Hadi M.Z."/>
            <person name="Hellsten U."/>
            <person name="Hildebrand M."/>
            <person name="Jenkins B.D."/>
            <person name="Jurka J."/>
            <person name="Kapitonov V.V."/>
            <person name="Kroger N."/>
            <person name="Lau W.W."/>
            <person name="Lane T.W."/>
            <person name="Larimer F.W."/>
            <person name="Lippmeier J.C."/>
            <person name="Lucas S."/>
            <person name="Medina M."/>
            <person name="Montsant A."/>
            <person name="Obornik M."/>
            <person name="Parker M.S."/>
            <person name="Palenik B."/>
            <person name="Pazour G.J."/>
            <person name="Richardson P.M."/>
            <person name="Rynearson T.A."/>
            <person name="Saito M.A."/>
            <person name="Schwartz D.C."/>
            <person name="Thamatrakoln K."/>
            <person name="Valentin K."/>
            <person name="Vardi A."/>
            <person name="Wilkerson F.P."/>
            <person name="Rokhsar D.S."/>
        </authorList>
    </citation>
    <scope>NUCLEOTIDE SEQUENCE [LARGE SCALE GENOMIC DNA]</scope>
    <source>
        <strain evidence="2 3">CCMP1335</strain>
    </source>
</reference>
<organism evidence="2 3">
    <name type="scientific">Thalassiosira pseudonana</name>
    <name type="common">Marine diatom</name>
    <name type="synonym">Cyclotella nana</name>
    <dbReference type="NCBI Taxonomy" id="35128"/>
    <lineage>
        <taxon>Eukaryota</taxon>
        <taxon>Sar</taxon>
        <taxon>Stramenopiles</taxon>
        <taxon>Ochrophyta</taxon>
        <taxon>Bacillariophyta</taxon>
        <taxon>Coscinodiscophyceae</taxon>
        <taxon>Thalassiosirophycidae</taxon>
        <taxon>Thalassiosirales</taxon>
        <taxon>Thalassiosiraceae</taxon>
        <taxon>Thalassiosira</taxon>
    </lineage>
</organism>